<gene>
    <name evidence="2" type="ORF">BdWA1_002687</name>
</gene>
<proteinExistence type="predicted"/>
<feature type="region of interest" description="Disordered" evidence="1">
    <location>
        <begin position="169"/>
        <end position="189"/>
    </location>
</feature>
<accession>A0AAD9PJP6</accession>
<dbReference type="KEGG" id="bdw:94336984"/>
<keyword evidence="3" id="KW-1185">Reference proteome</keyword>
<comment type="caution">
    <text evidence="2">The sequence shown here is derived from an EMBL/GenBank/DDBJ whole genome shotgun (WGS) entry which is preliminary data.</text>
</comment>
<feature type="region of interest" description="Disordered" evidence="1">
    <location>
        <begin position="292"/>
        <end position="317"/>
    </location>
</feature>
<dbReference type="AlphaFoldDB" id="A0AAD9PJP6"/>
<dbReference type="Proteomes" id="UP001214638">
    <property type="component" value="Unassembled WGS sequence"/>
</dbReference>
<reference evidence="2" key="1">
    <citation type="journal article" date="2023" name="Nat. Microbiol.">
        <title>Babesia duncani multi-omics identifies virulence factors and drug targets.</title>
        <authorList>
            <person name="Singh P."/>
            <person name="Lonardi S."/>
            <person name="Liang Q."/>
            <person name="Vydyam P."/>
            <person name="Khabirova E."/>
            <person name="Fang T."/>
            <person name="Gihaz S."/>
            <person name="Thekkiniath J."/>
            <person name="Munshi M."/>
            <person name="Abel S."/>
            <person name="Ciampossin L."/>
            <person name="Batugedara G."/>
            <person name="Gupta M."/>
            <person name="Lu X.M."/>
            <person name="Lenz T."/>
            <person name="Chakravarty S."/>
            <person name="Cornillot E."/>
            <person name="Hu Y."/>
            <person name="Ma W."/>
            <person name="Gonzalez L.M."/>
            <person name="Sanchez S."/>
            <person name="Estrada K."/>
            <person name="Sanchez-Flores A."/>
            <person name="Montero E."/>
            <person name="Harb O.S."/>
            <person name="Le Roch K.G."/>
            <person name="Mamoun C.B."/>
        </authorList>
    </citation>
    <scope>NUCLEOTIDE SEQUENCE</scope>
    <source>
        <strain evidence="2">WA1</strain>
    </source>
</reference>
<feature type="compositionally biased region" description="Polar residues" evidence="1">
    <location>
        <begin position="308"/>
        <end position="317"/>
    </location>
</feature>
<organism evidence="2 3">
    <name type="scientific">Babesia duncani</name>
    <dbReference type="NCBI Taxonomy" id="323732"/>
    <lineage>
        <taxon>Eukaryota</taxon>
        <taxon>Sar</taxon>
        <taxon>Alveolata</taxon>
        <taxon>Apicomplexa</taxon>
        <taxon>Aconoidasida</taxon>
        <taxon>Piroplasmida</taxon>
        <taxon>Babesiidae</taxon>
        <taxon>Babesia</taxon>
    </lineage>
</organism>
<evidence type="ECO:0000313" key="3">
    <source>
        <dbReference type="Proteomes" id="UP001214638"/>
    </source>
</evidence>
<name>A0AAD9PJP6_9APIC</name>
<evidence type="ECO:0000313" key="2">
    <source>
        <dbReference type="EMBL" id="KAK2196087.1"/>
    </source>
</evidence>
<sequence length="317" mass="36244">MGANADVVEHLLADFKRATVFSVAHELETTAKEAAKIIESFAQENSRYTLIYSVTFRDKDNNTILSQVTQDKLQELVNNYGYVTCEISGVYDSNVDMAQSSQIAFHHEIKTAKAKLENARSNNCLYIPNHLTIQASDLQVRQGFAGPVVVPTISTPKAVTITKPSQQNFFQQKPVEPPKPVEKPTKTPLTISSPFEVAKKQVHVKKREPQKPIETPQEKRQKWIETIDTNSISLFDMDDPLMFEEEKKDEKPKNVTYLEKRIKEDTYMEGGYFVIEENEEYIQVNRNVEPEKPKMSFTKPTKPKETKQFSITSFFGK</sequence>
<evidence type="ECO:0008006" key="4">
    <source>
        <dbReference type="Google" id="ProtNLM"/>
    </source>
</evidence>
<dbReference type="RefSeq" id="XP_067802929.1">
    <property type="nucleotide sequence ID" value="XM_067947707.1"/>
</dbReference>
<protein>
    <recommendedName>
        <fullName evidence="4">DNA polymerase delta subunit 3</fullName>
    </recommendedName>
</protein>
<dbReference type="GeneID" id="94336984"/>
<dbReference type="EMBL" id="JALLKP010000003">
    <property type="protein sequence ID" value="KAK2196087.1"/>
    <property type="molecule type" value="Genomic_DNA"/>
</dbReference>
<evidence type="ECO:0000256" key="1">
    <source>
        <dbReference type="SAM" id="MobiDB-lite"/>
    </source>
</evidence>